<protein>
    <submittedName>
        <fullName evidence="5">Uncharacterized protein</fullName>
    </submittedName>
</protein>
<dbReference type="eggNOG" id="KOG0296">
    <property type="taxonomic scope" value="Eukaryota"/>
</dbReference>
<evidence type="ECO:0000256" key="1">
    <source>
        <dbReference type="ARBA" id="ARBA00022574"/>
    </source>
</evidence>
<reference evidence="5 6" key="1">
    <citation type="journal article" date="2010" name="Nature">
        <title>The Ectocarpus genome and the independent evolution of multicellularity in brown algae.</title>
        <authorList>
            <person name="Cock J.M."/>
            <person name="Sterck L."/>
            <person name="Rouze P."/>
            <person name="Scornet D."/>
            <person name="Allen A.E."/>
            <person name="Amoutzias G."/>
            <person name="Anthouard V."/>
            <person name="Artiguenave F."/>
            <person name="Aury J.M."/>
            <person name="Badger J.H."/>
            <person name="Beszteri B."/>
            <person name="Billiau K."/>
            <person name="Bonnet E."/>
            <person name="Bothwell J.H."/>
            <person name="Bowler C."/>
            <person name="Boyen C."/>
            <person name="Brownlee C."/>
            <person name="Carrano C.J."/>
            <person name="Charrier B."/>
            <person name="Cho G.Y."/>
            <person name="Coelho S.M."/>
            <person name="Collen J."/>
            <person name="Corre E."/>
            <person name="Da Silva C."/>
            <person name="Delage L."/>
            <person name="Delaroque N."/>
            <person name="Dittami S.M."/>
            <person name="Doulbeau S."/>
            <person name="Elias M."/>
            <person name="Farnham G."/>
            <person name="Gachon C.M."/>
            <person name="Gschloessl B."/>
            <person name="Heesch S."/>
            <person name="Jabbari K."/>
            <person name="Jubin C."/>
            <person name="Kawai H."/>
            <person name="Kimura K."/>
            <person name="Kloareg B."/>
            <person name="Kupper F.C."/>
            <person name="Lang D."/>
            <person name="Le Bail A."/>
            <person name="Leblanc C."/>
            <person name="Lerouge P."/>
            <person name="Lohr M."/>
            <person name="Lopez P.J."/>
            <person name="Martens C."/>
            <person name="Maumus F."/>
            <person name="Michel G."/>
            <person name="Miranda-Saavedra D."/>
            <person name="Morales J."/>
            <person name="Moreau H."/>
            <person name="Motomura T."/>
            <person name="Nagasato C."/>
            <person name="Napoli C.A."/>
            <person name="Nelson D.R."/>
            <person name="Nyvall-Collen P."/>
            <person name="Peters A.F."/>
            <person name="Pommier C."/>
            <person name="Potin P."/>
            <person name="Poulain J."/>
            <person name="Quesneville H."/>
            <person name="Read B."/>
            <person name="Rensing S.A."/>
            <person name="Ritter A."/>
            <person name="Rousvoal S."/>
            <person name="Samanta M."/>
            <person name="Samson G."/>
            <person name="Schroeder D.C."/>
            <person name="Segurens B."/>
            <person name="Strittmatter M."/>
            <person name="Tonon T."/>
            <person name="Tregear J.W."/>
            <person name="Valentin K."/>
            <person name="von Dassow P."/>
            <person name="Yamagishi T."/>
            <person name="Van de Peer Y."/>
            <person name="Wincker P."/>
        </authorList>
    </citation>
    <scope>NUCLEOTIDE SEQUENCE [LARGE SCALE GENOMIC DNA]</scope>
    <source>
        <strain evidence="6">Ec32 / CCAP1310/4</strain>
    </source>
</reference>
<keyword evidence="6" id="KW-1185">Reference proteome</keyword>
<organism evidence="5 6">
    <name type="scientific">Ectocarpus siliculosus</name>
    <name type="common">Brown alga</name>
    <name type="synonym">Conferva siliculosa</name>
    <dbReference type="NCBI Taxonomy" id="2880"/>
    <lineage>
        <taxon>Eukaryota</taxon>
        <taxon>Sar</taxon>
        <taxon>Stramenopiles</taxon>
        <taxon>Ochrophyta</taxon>
        <taxon>PX clade</taxon>
        <taxon>Phaeophyceae</taxon>
        <taxon>Ectocarpales</taxon>
        <taxon>Ectocarpaceae</taxon>
        <taxon>Ectocarpus</taxon>
    </lineage>
</organism>
<evidence type="ECO:0000313" key="5">
    <source>
        <dbReference type="EMBL" id="CBN79885.1"/>
    </source>
</evidence>
<evidence type="ECO:0000256" key="3">
    <source>
        <dbReference type="PROSITE-ProRule" id="PRU00221"/>
    </source>
</evidence>
<dbReference type="PROSITE" id="PS50082">
    <property type="entry name" value="WD_REPEATS_2"/>
    <property type="match status" value="6"/>
</dbReference>
<dbReference type="InterPro" id="IPR020472">
    <property type="entry name" value="WD40_PAC1"/>
</dbReference>
<feature type="repeat" description="WD" evidence="3">
    <location>
        <begin position="220"/>
        <end position="261"/>
    </location>
</feature>
<dbReference type="PRINTS" id="PR00320">
    <property type="entry name" value="GPROTEINBRPT"/>
</dbReference>
<dbReference type="InterPro" id="IPR051179">
    <property type="entry name" value="WD_repeat_multifunction"/>
</dbReference>
<dbReference type="Proteomes" id="UP000002630">
    <property type="component" value="Unassembled WGS sequence"/>
</dbReference>
<keyword evidence="1 3" id="KW-0853">WD repeat</keyword>
<dbReference type="InParanoid" id="D8LFG5"/>
<proteinExistence type="predicted"/>
<dbReference type="InterPro" id="IPR001680">
    <property type="entry name" value="WD40_rpt"/>
</dbReference>
<dbReference type="PANTHER" id="PTHR19857">
    <property type="entry name" value="MITOCHONDRIAL DIVISION PROTEIN 1-RELATED"/>
    <property type="match status" value="1"/>
</dbReference>
<dbReference type="AlphaFoldDB" id="D8LFG5"/>
<evidence type="ECO:0000256" key="4">
    <source>
        <dbReference type="SAM" id="MobiDB-lite"/>
    </source>
</evidence>
<gene>
    <name evidence="5" type="ORF">Esi_0015_0023</name>
</gene>
<name>D8LFG5_ECTSI</name>
<dbReference type="STRING" id="2880.D8LFG5"/>
<evidence type="ECO:0000313" key="6">
    <source>
        <dbReference type="Proteomes" id="UP000002630"/>
    </source>
</evidence>
<dbReference type="EMBL" id="FN649760">
    <property type="protein sequence ID" value="CBN79885.1"/>
    <property type="molecule type" value="Genomic_DNA"/>
</dbReference>
<dbReference type="Gene3D" id="2.130.10.10">
    <property type="entry name" value="YVTN repeat-like/Quinoprotein amine dehydrogenase"/>
    <property type="match status" value="1"/>
</dbReference>
<feature type="repeat" description="WD" evidence="3">
    <location>
        <begin position="313"/>
        <end position="354"/>
    </location>
</feature>
<feature type="repeat" description="WD" evidence="3">
    <location>
        <begin position="354"/>
        <end position="395"/>
    </location>
</feature>
<dbReference type="PANTHER" id="PTHR19857:SF8">
    <property type="entry name" value="ANGIO-ASSOCIATED MIGRATORY CELL PROTEIN"/>
    <property type="match status" value="1"/>
</dbReference>
<dbReference type="PROSITE" id="PS50294">
    <property type="entry name" value="WD_REPEATS_REGION"/>
    <property type="match status" value="3"/>
</dbReference>
<accession>D8LFG5</accession>
<feature type="repeat" description="WD" evidence="3">
    <location>
        <begin position="178"/>
        <end position="219"/>
    </location>
</feature>
<dbReference type="CDD" id="cd00200">
    <property type="entry name" value="WD40"/>
    <property type="match status" value="1"/>
</dbReference>
<dbReference type="Pfam" id="PF00400">
    <property type="entry name" value="WD40"/>
    <property type="match status" value="7"/>
</dbReference>
<feature type="repeat" description="WD" evidence="3">
    <location>
        <begin position="91"/>
        <end position="126"/>
    </location>
</feature>
<feature type="repeat" description="WD" evidence="3">
    <location>
        <begin position="137"/>
        <end position="178"/>
    </location>
</feature>
<dbReference type="InterPro" id="IPR036322">
    <property type="entry name" value="WD40_repeat_dom_sf"/>
</dbReference>
<keyword evidence="2" id="KW-0677">Repeat</keyword>
<feature type="region of interest" description="Disordered" evidence="4">
    <location>
        <begin position="1"/>
        <end position="51"/>
    </location>
</feature>
<dbReference type="InterPro" id="IPR019775">
    <property type="entry name" value="WD40_repeat_CS"/>
</dbReference>
<dbReference type="InterPro" id="IPR015943">
    <property type="entry name" value="WD40/YVTN_repeat-like_dom_sf"/>
</dbReference>
<evidence type="ECO:0000256" key="2">
    <source>
        <dbReference type="ARBA" id="ARBA00022737"/>
    </source>
</evidence>
<dbReference type="SUPFAM" id="SSF50978">
    <property type="entry name" value="WD40 repeat-like"/>
    <property type="match status" value="2"/>
</dbReference>
<sequence length="466" mass="47606">MSGFEDNGGSAEEKSMGQGGDDMDQEDQEVAAGVAAGGDNGDDEFMEAGDIAAEFEIGDGEEEGGGAGAEEEGEGEAGAEVEVEDMAVATFTGHSDAVYCVAVHPKNPSQFVTGGGDDKGFLWTIQDDGAVGGSCELGGHPDTVSAVGFSLDGSLVATGCFGGLLKVWEAATGGLKHVLEGQEDIECLAWHTLGSVLLTGSQDGTVWMWEATAGTCMQVFAGHESKVSCVMFTTSGKAVVTASDDATVRVWAPRTGECRHSFSGHGFHVGSVTCLASHPNHAQAALVMSGGEDGTARVMHVQNKRVVGTMVHCDAGAGSVEAVGFCATHPWVATGGTDGGMKVWDTVSGTCRHTCLHPAAVTRLEWHPAAPLVFTACVDGNVRVWDARTGVCTSLFTGHTDMILDMRLVDPRSQAAGAGGGGGGGEVVPLLVVTASDDNASKVFRWPSPGAEAAAATETAAARPTA</sequence>
<dbReference type="PROSITE" id="PS00678">
    <property type="entry name" value="WD_REPEATS_1"/>
    <property type="match status" value="1"/>
</dbReference>
<dbReference type="OrthoDB" id="10261640at2759"/>
<dbReference type="SMART" id="SM00320">
    <property type="entry name" value="WD40"/>
    <property type="match status" value="8"/>
</dbReference>